<evidence type="ECO:0000313" key="2">
    <source>
        <dbReference type="EMBL" id="PDS24828.1"/>
    </source>
</evidence>
<dbReference type="EMBL" id="PCMW01000035">
    <property type="protein sequence ID" value="PDS24828.1"/>
    <property type="molecule type" value="Genomic_DNA"/>
</dbReference>
<evidence type="ECO:0000256" key="1">
    <source>
        <dbReference type="SAM" id="Phobius"/>
    </source>
</evidence>
<sequence length="59" mass="6713">MHPDLNGALFFLPLDGLLGLRQEKKAGVEGGIGAQMIWIFILVYMILLFDFGCVFWFFC</sequence>
<feature type="transmembrane region" description="Helical" evidence="1">
    <location>
        <begin position="37"/>
        <end position="58"/>
    </location>
</feature>
<name>A0A2H3KMT5_9FLAO</name>
<comment type="caution">
    <text evidence="2">The sequence shown here is derived from an EMBL/GenBank/DDBJ whole genome shotgun (WGS) entry which is preliminary data.</text>
</comment>
<reference evidence="2 3" key="1">
    <citation type="submission" date="2017-09" db="EMBL/GenBank/DDBJ databases">
        <title>Whole genomes of Flavobacteriaceae.</title>
        <authorList>
            <person name="Stine C."/>
            <person name="Li C."/>
            <person name="Tadesse D."/>
        </authorList>
    </citation>
    <scope>NUCLEOTIDE SEQUENCE [LARGE SCALE GENOMIC DNA]</scope>
    <source>
        <strain evidence="2 3">ATCC 35036</strain>
    </source>
</reference>
<proteinExistence type="predicted"/>
<dbReference type="AlphaFoldDB" id="A0A2H3KMT5"/>
<evidence type="ECO:0000313" key="3">
    <source>
        <dbReference type="Proteomes" id="UP000220828"/>
    </source>
</evidence>
<keyword evidence="1" id="KW-0472">Membrane</keyword>
<keyword evidence="1" id="KW-0812">Transmembrane</keyword>
<keyword evidence="1" id="KW-1133">Transmembrane helix</keyword>
<protein>
    <submittedName>
        <fullName evidence="2">Uncharacterized protein</fullName>
    </submittedName>
</protein>
<dbReference type="Proteomes" id="UP000220828">
    <property type="component" value="Unassembled WGS sequence"/>
</dbReference>
<organism evidence="2 3">
    <name type="scientific">Flavobacterium branchiophilum</name>
    <dbReference type="NCBI Taxonomy" id="55197"/>
    <lineage>
        <taxon>Bacteria</taxon>
        <taxon>Pseudomonadati</taxon>
        <taxon>Bacteroidota</taxon>
        <taxon>Flavobacteriia</taxon>
        <taxon>Flavobacteriales</taxon>
        <taxon>Flavobacteriaceae</taxon>
        <taxon>Flavobacterium</taxon>
    </lineage>
</organism>
<gene>
    <name evidence="2" type="ORF">B0A77_06795</name>
</gene>
<accession>A0A2H3KMT5</accession>